<feature type="compositionally biased region" description="Low complexity" evidence="2">
    <location>
        <begin position="168"/>
        <end position="177"/>
    </location>
</feature>
<evidence type="ECO:0000256" key="2">
    <source>
        <dbReference type="SAM" id="MobiDB-lite"/>
    </source>
</evidence>
<feature type="region of interest" description="Disordered" evidence="2">
    <location>
        <begin position="359"/>
        <end position="433"/>
    </location>
</feature>
<keyword evidence="1" id="KW-0175">Coiled coil</keyword>
<organism evidence="3 4">
    <name type="scientific">Cytospora chrysosperma</name>
    <name type="common">Cytospora canker fungus</name>
    <name type="synonym">Sphaeria chrysosperma</name>
    <dbReference type="NCBI Taxonomy" id="252740"/>
    <lineage>
        <taxon>Eukaryota</taxon>
        <taxon>Fungi</taxon>
        <taxon>Dikarya</taxon>
        <taxon>Ascomycota</taxon>
        <taxon>Pezizomycotina</taxon>
        <taxon>Sordariomycetes</taxon>
        <taxon>Sordariomycetidae</taxon>
        <taxon>Diaporthales</taxon>
        <taxon>Cytosporaceae</taxon>
        <taxon>Cytospora</taxon>
    </lineage>
</organism>
<comment type="caution">
    <text evidence="3">The sequence shown here is derived from an EMBL/GenBank/DDBJ whole genome shotgun (WGS) entry which is preliminary data.</text>
</comment>
<feature type="coiled-coil region" evidence="1">
    <location>
        <begin position="243"/>
        <end position="270"/>
    </location>
</feature>
<dbReference type="OrthoDB" id="5244235at2759"/>
<protein>
    <submittedName>
        <fullName evidence="3">Uncharacterized protein</fullName>
    </submittedName>
</protein>
<gene>
    <name evidence="3" type="ORF">VSDG_03348</name>
</gene>
<reference evidence="3 4" key="1">
    <citation type="submission" date="2015-09" db="EMBL/GenBank/DDBJ databases">
        <title>Host preference determinants of Valsa canker pathogens revealed by comparative genomics.</title>
        <authorList>
            <person name="Yin Z."/>
            <person name="Huang L."/>
        </authorList>
    </citation>
    <scope>NUCLEOTIDE SEQUENCE [LARGE SCALE GENOMIC DNA]</scope>
    <source>
        <strain evidence="3 4">YSFL</strain>
    </source>
</reference>
<feature type="region of interest" description="Disordered" evidence="2">
    <location>
        <begin position="213"/>
        <end position="240"/>
    </location>
</feature>
<feature type="compositionally biased region" description="Gly residues" evidence="2">
    <location>
        <begin position="147"/>
        <end position="156"/>
    </location>
</feature>
<dbReference type="Gene3D" id="1.10.287.1490">
    <property type="match status" value="1"/>
</dbReference>
<name>A0A423WBI7_CYTCH</name>
<evidence type="ECO:0000313" key="4">
    <source>
        <dbReference type="Proteomes" id="UP000284375"/>
    </source>
</evidence>
<evidence type="ECO:0000313" key="3">
    <source>
        <dbReference type="EMBL" id="ROW00711.1"/>
    </source>
</evidence>
<dbReference type="EMBL" id="LJZO01000008">
    <property type="protein sequence ID" value="ROW00711.1"/>
    <property type="molecule type" value="Genomic_DNA"/>
</dbReference>
<feature type="compositionally biased region" description="Low complexity" evidence="2">
    <location>
        <begin position="213"/>
        <end position="235"/>
    </location>
</feature>
<feature type="compositionally biased region" description="Polar residues" evidence="2">
    <location>
        <begin position="386"/>
        <end position="404"/>
    </location>
</feature>
<feature type="compositionally biased region" description="Low complexity" evidence="2">
    <location>
        <begin position="411"/>
        <end position="433"/>
    </location>
</feature>
<proteinExistence type="predicted"/>
<accession>A0A423WBI7</accession>
<dbReference type="AlphaFoldDB" id="A0A423WBI7"/>
<feature type="compositionally biased region" description="Basic residues" evidence="2">
    <location>
        <begin position="79"/>
        <end position="88"/>
    </location>
</feature>
<keyword evidence="4" id="KW-1185">Reference proteome</keyword>
<evidence type="ECO:0000256" key="1">
    <source>
        <dbReference type="SAM" id="Coils"/>
    </source>
</evidence>
<feature type="coiled-coil region" evidence="1">
    <location>
        <begin position="490"/>
        <end position="524"/>
    </location>
</feature>
<feature type="compositionally biased region" description="Polar residues" evidence="2">
    <location>
        <begin position="100"/>
        <end position="118"/>
    </location>
</feature>
<dbReference type="Proteomes" id="UP000284375">
    <property type="component" value="Unassembled WGS sequence"/>
</dbReference>
<feature type="region of interest" description="Disordered" evidence="2">
    <location>
        <begin position="1"/>
        <end position="187"/>
    </location>
</feature>
<feature type="compositionally biased region" description="Basic and acidic residues" evidence="2">
    <location>
        <begin position="61"/>
        <end position="78"/>
    </location>
</feature>
<feature type="compositionally biased region" description="Polar residues" evidence="2">
    <location>
        <begin position="131"/>
        <end position="145"/>
    </location>
</feature>
<sequence length="771" mass="84795">MPEPLTAHMDDDNNRSQPGPPPRHRAPQPRHAVPPRGLQASIHNPVAPLTPITPNNSLRVSNDEQHGSKARRAQDSDHHHHHHHHHHDARGSSELHHRTSASSDAPTTRSFVSSTSGADTIINISRDDSTNRAVGSGTTARSSLNGGVSGGGGVGSGKDEQPCRRNTRGSTRSNNSSLSIGPNPTYQARLEPTRVTNAQQQQKQKQPPQLFLLPHHASYPSPAPSGGTPTSPSSPLFDSQPASQALLGQFHELQRQVQALRARNMKLGAEVASLSAARAAREATIDGLRGQLRAKEGEQARLVERFCAEVSLRTDELGRVREKVSALEGEKQSLEGEKQALEGAKQALEGRVAELEVDLETERKRQDPPAAQRKQMPVIVDCSGPCSLSSPRPSTYRGSESPSESGRHGASSSPLVRSSSNNNSPSFCTPFSSQTRDESAAARLCTETPSPSVRVQWRQRHPSLDESQMTSPSFVEDELFALSDQLAVHYERYSKEYQAMTAQLAVLAEDKAQLEKDLIVAREQQLAVAGRNRELEAKLESQLSFVQCSMAPIPELPVLTYAKPGAVWFDRVTSSFKYWGLFEFISQPDVVTSPSDPARDAKRLRAAVLLKQAIEDDILEDVIYLRPQRSINSGGSGGSSSTTSSAHATQTTECESPYLLFRTISMLKRTVPTSSMDLKWLDRISDTDFEDIEGFASLVLCLDRRHSKLYGTSVEHYEALVPKIQENISRRFPDLEKPLADLAPTPKKWWHLSLWMSRIVKRRQGRIAGDD</sequence>